<dbReference type="UniPathway" id="UPA00989"/>
<evidence type="ECO:0000256" key="6">
    <source>
        <dbReference type="ARBA" id="ARBA00022694"/>
    </source>
</evidence>
<feature type="binding site" evidence="7">
    <location>
        <position position="121"/>
    </location>
    <ligand>
        <name>S-adenosyl-L-methionine</name>
        <dbReference type="ChEBI" id="CHEBI:59789"/>
    </ligand>
</feature>
<comment type="catalytic activity">
    <reaction evidence="1 7">
        <text>guanosine(46) in tRNA + S-adenosyl-L-methionine = N(7)-methylguanosine(46) in tRNA + S-adenosyl-L-homocysteine</text>
        <dbReference type="Rhea" id="RHEA:42708"/>
        <dbReference type="Rhea" id="RHEA-COMP:10188"/>
        <dbReference type="Rhea" id="RHEA-COMP:10189"/>
        <dbReference type="ChEBI" id="CHEBI:57856"/>
        <dbReference type="ChEBI" id="CHEBI:59789"/>
        <dbReference type="ChEBI" id="CHEBI:74269"/>
        <dbReference type="ChEBI" id="CHEBI:74480"/>
        <dbReference type="EC" id="2.1.1.33"/>
    </reaction>
</comment>
<gene>
    <name evidence="7" type="primary">trmB</name>
    <name evidence="8" type="ORF">A9404_05475</name>
</gene>
<feature type="binding site" evidence="7">
    <location>
        <begin position="217"/>
        <end position="220"/>
    </location>
    <ligand>
        <name>substrate</name>
    </ligand>
</feature>
<keyword evidence="5 7" id="KW-0949">S-adenosyl-L-methionine</keyword>
<dbReference type="HAMAP" id="MF_01057">
    <property type="entry name" value="tRNA_methyltr_TrmB"/>
    <property type="match status" value="1"/>
</dbReference>
<proteinExistence type="inferred from homology"/>
<feature type="binding site" evidence="7">
    <location>
        <position position="180"/>
    </location>
    <ligand>
        <name>substrate</name>
    </ligand>
</feature>
<dbReference type="Gene3D" id="3.40.50.150">
    <property type="entry name" value="Vaccinia Virus protein VP39"/>
    <property type="match status" value="1"/>
</dbReference>
<evidence type="ECO:0000256" key="4">
    <source>
        <dbReference type="ARBA" id="ARBA00022679"/>
    </source>
</evidence>
<evidence type="ECO:0000256" key="2">
    <source>
        <dbReference type="ARBA" id="ARBA00003015"/>
    </source>
</evidence>
<keyword evidence="4 7" id="KW-0808">Transferase</keyword>
<dbReference type="Pfam" id="PF02390">
    <property type="entry name" value="Methyltransf_4"/>
    <property type="match status" value="1"/>
</dbReference>
<dbReference type="OrthoDB" id="9802090at2"/>
<dbReference type="KEGG" id="haz:A9404_05475"/>
<evidence type="ECO:0000256" key="5">
    <source>
        <dbReference type="ARBA" id="ARBA00022691"/>
    </source>
</evidence>
<dbReference type="InterPro" id="IPR029063">
    <property type="entry name" value="SAM-dependent_MTases_sf"/>
</dbReference>
<dbReference type="PANTHER" id="PTHR23417">
    <property type="entry name" value="3-DEOXY-D-MANNO-OCTULOSONIC-ACID TRANSFERASE/TRNA GUANINE-N 7 - -METHYLTRANSFERASE"/>
    <property type="match status" value="1"/>
</dbReference>
<organism evidence="8 9">
    <name type="scientific">Halothiobacillus diazotrophicus</name>
    <dbReference type="NCBI Taxonomy" id="1860122"/>
    <lineage>
        <taxon>Bacteria</taxon>
        <taxon>Pseudomonadati</taxon>
        <taxon>Pseudomonadota</taxon>
        <taxon>Gammaproteobacteria</taxon>
        <taxon>Chromatiales</taxon>
        <taxon>Halothiobacillaceae</taxon>
        <taxon>Halothiobacillus</taxon>
    </lineage>
</organism>
<dbReference type="Proteomes" id="UP000078596">
    <property type="component" value="Chromosome"/>
</dbReference>
<sequence>MTTEPLLTDTSTPESFSRRIRSFIRREGRLTVAQTRALAELMPRFGLAAQGPIIDQSALFGRTAPLTLEIGFGNGESLLDMAQAAPDQDFIGIEVHRPGVGHLLLGIEQRGLTNIRVMNDDAVPFIQQRIGPAQLDRLLLYFPDPWHKARHHKRRIVQPDFADLIAERLKPGGIWHLATDWANYAEHMRDVLDAHAAFTSLHQGTGVAARPDWRPETKFERRGIRLGHEVFDLVYRRKETA</sequence>
<dbReference type="NCBIfam" id="TIGR00091">
    <property type="entry name" value="tRNA (guanosine(46)-N7)-methyltransferase TrmB"/>
    <property type="match status" value="1"/>
</dbReference>
<accession>A0A191ZGC2</accession>
<name>A0A191ZGC2_9GAMM</name>
<feature type="binding site" evidence="7">
    <location>
        <position position="94"/>
    </location>
    <ligand>
        <name>S-adenosyl-L-methionine</name>
        <dbReference type="ChEBI" id="CHEBI:59789"/>
    </ligand>
</feature>
<keyword evidence="6 7" id="KW-0819">tRNA processing</keyword>
<dbReference type="AlphaFoldDB" id="A0A191ZGC2"/>
<dbReference type="InterPro" id="IPR055361">
    <property type="entry name" value="tRNA_methyltr_TrmB_bact"/>
</dbReference>
<evidence type="ECO:0000256" key="7">
    <source>
        <dbReference type="HAMAP-Rule" id="MF_01057"/>
    </source>
</evidence>
<evidence type="ECO:0000256" key="1">
    <source>
        <dbReference type="ARBA" id="ARBA00000142"/>
    </source>
</evidence>
<protein>
    <recommendedName>
        <fullName evidence="7">tRNA (guanine-N(7)-)-methyltransferase</fullName>
        <ecNumber evidence="7">2.1.1.33</ecNumber>
    </recommendedName>
    <alternativeName>
        <fullName evidence="7">tRNA (guanine(46)-N(7))-methyltransferase</fullName>
    </alternativeName>
    <alternativeName>
        <fullName evidence="7">tRNA(m7G46)-methyltransferase</fullName>
    </alternativeName>
</protein>
<evidence type="ECO:0000313" key="8">
    <source>
        <dbReference type="EMBL" id="ANJ66902.1"/>
    </source>
</evidence>
<comment type="caution">
    <text evidence="7">Lacks conserved residue(s) required for the propagation of feature annotation.</text>
</comment>
<dbReference type="EMBL" id="CP016027">
    <property type="protein sequence ID" value="ANJ66902.1"/>
    <property type="molecule type" value="Genomic_DNA"/>
</dbReference>
<comment type="pathway">
    <text evidence="7">tRNA modification; N(7)-methylguanine-tRNA biosynthesis.</text>
</comment>
<feature type="binding site" evidence="7">
    <location>
        <position position="69"/>
    </location>
    <ligand>
        <name>S-adenosyl-L-methionine</name>
        <dbReference type="ChEBI" id="CHEBI:59789"/>
    </ligand>
</feature>
<keyword evidence="3 7" id="KW-0489">Methyltransferase</keyword>
<keyword evidence="9" id="KW-1185">Reference proteome</keyword>
<evidence type="ECO:0000313" key="9">
    <source>
        <dbReference type="Proteomes" id="UP000078596"/>
    </source>
</evidence>
<feature type="binding site" evidence="7">
    <location>
        <position position="148"/>
    </location>
    <ligand>
        <name>substrate</name>
    </ligand>
</feature>
<dbReference type="GO" id="GO:0008176">
    <property type="term" value="F:tRNA (guanine(46)-N7)-methyltransferase activity"/>
    <property type="evidence" value="ECO:0007669"/>
    <property type="project" value="UniProtKB-UniRule"/>
</dbReference>
<dbReference type="PANTHER" id="PTHR23417:SF14">
    <property type="entry name" value="PENTACOTRIPEPTIDE-REPEAT REGION OF PRORP DOMAIN-CONTAINING PROTEIN"/>
    <property type="match status" value="1"/>
</dbReference>
<dbReference type="STRING" id="1860122.A9404_05475"/>
<dbReference type="EC" id="2.1.1.33" evidence="7"/>
<comment type="similarity">
    <text evidence="7">Belongs to the class I-like SAM-binding methyltransferase superfamily. TrmB family.</text>
</comment>
<evidence type="ECO:0000256" key="3">
    <source>
        <dbReference type="ARBA" id="ARBA00022603"/>
    </source>
</evidence>
<reference evidence="8 9" key="1">
    <citation type="submission" date="2016-06" db="EMBL/GenBank/DDBJ databases">
        <title>Insight into the functional genes involving in sulfur oxidation in Pearl River water.</title>
        <authorList>
            <person name="Luo J."/>
            <person name="Tan X."/>
            <person name="Lin W."/>
        </authorList>
    </citation>
    <scope>NUCLEOTIDE SEQUENCE [LARGE SCALE GENOMIC DNA]</scope>
    <source>
        <strain evidence="8 9">LS2</strain>
    </source>
</reference>
<dbReference type="InterPro" id="IPR003358">
    <property type="entry name" value="tRNA_(Gua-N-7)_MeTrfase_Trmb"/>
</dbReference>
<dbReference type="GO" id="GO:0043527">
    <property type="term" value="C:tRNA methyltransferase complex"/>
    <property type="evidence" value="ECO:0007669"/>
    <property type="project" value="TreeGrafter"/>
</dbReference>
<comment type="function">
    <text evidence="2 7">Catalyzes the formation of N(7)-methylguanine at position 46 (m7G46) in tRNA.</text>
</comment>
<dbReference type="RefSeq" id="WP_066099264.1">
    <property type="nucleotide sequence ID" value="NZ_CP016027.1"/>
</dbReference>
<feature type="binding site" evidence="7">
    <location>
        <position position="144"/>
    </location>
    <ligand>
        <name>S-adenosyl-L-methionine</name>
        <dbReference type="ChEBI" id="CHEBI:59789"/>
    </ligand>
</feature>
<dbReference type="CDD" id="cd02440">
    <property type="entry name" value="AdoMet_MTases"/>
    <property type="match status" value="1"/>
</dbReference>
<dbReference type="SUPFAM" id="SSF53335">
    <property type="entry name" value="S-adenosyl-L-methionine-dependent methyltransferases"/>
    <property type="match status" value="1"/>
</dbReference>
<dbReference type="PROSITE" id="PS51625">
    <property type="entry name" value="SAM_MT_TRMB"/>
    <property type="match status" value="1"/>
</dbReference>